<protein>
    <submittedName>
        <fullName evidence="1">Uncharacterized protein</fullName>
    </submittedName>
</protein>
<sequence length="139" mass="13985">MRQTNSRRIAVAGVLAAAVLAAVLVMPASRQLGTSEGLWLAAATLGVPTIGVLVATSFRYYGLARSLAIGTVIAVVTCVVSLVVAAFTFATALSGSVTGLLLAIVLFGAPALTVAILGLVALRLAPSQPSTAREHESVG</sequence>
<dbReference type="AlphaFoldDB" id="A0A1X0BM14"/>
<gene>
    <name evidence="1" type="ORF">MCEL_20900</name>
</gene>
<dbReference type="OrthoDB" id="4639232at2"/>
<dbReference type="EMBL" id="AP022591">
    <property type="protein sequence ID" value="BBY43795.1"/>
    <property type="molecule type" value="Genomic_DNA"/>
</dbReference>
<accession>A0A1X0BM14</accession>
<keyword evidence="2" id="KW-1185">Reference proteome</keyword>
<organism evidence="1 2">
    <name type="scientific">Mycolicibacterium celeriflavum</name>
    <name type="common">Mycobacterium celeriflavum</name>
    <dbReference type="NCBI Taxonomy" id="1249101"/>
    <lineage>
        <taxon>Bacteria</taxon>
        <taxon>Bacillati</taxon>
        <taxon>Actinomycetota</taxon>
        <taxon>Actinomycetes</taxon>
        <taxon>Mycobacteriales</taxon>
        <taxon>Mycobacteriaceae</taxon>
        <taxon>Mycolicibacterium</taxon>
    </lineage>
</organism>
<reference evidence="1 2" key="1">
    <citation type="journal article" date="2019" name="Emerg. Microbes Infect.">
        <title>Comprehensive subspecies identification of 175 nontuberculous mycobacteria species based on 7547 genomic profiles.</title>
        <authorList>
            <person name="Matsumoto Y."/>
            <person name="Kinjo T."/>
            <person name="Motooka D."/>
            <person name="Nabeya D."/>
            <person name="Jung N."/>
            <person name="Uechi K."/>
            <person name="Horii T."/>
            <person name="Iida T."/>
            <person name="Fujita J."/>
            <person name="Nakamura S."/>
        </authorList>
    </citation>
    <scope>NUCLEOTIDE SEQUENCE [LARGE SCALE GENOMIC DNA]</scope>
    <source>
        <strain evidence="1 2">JCM 18439</strain>
    </source>
</reference>
<evidence type="ECO:0000313" key="1">
    <source>
        <dbReference type="EMBL" id="BBY43795.1"/>
    </source>
</evidence>
<proteinExistence type="predicted"/>
<dbReference type="Proteomes" id="UP000466431">
    <property type="component" value="Chromosome"/>
</dbReference>
<name>A0A1X0BM14_MYCCF</name>
<evidence type="ECO:0000313" key="2">
    <source>
        <dbReference type="Proteomes" id="UP000466431"/>
    </source>
</evidence>
<dbReference type="RefSeq" id="WP_083006446.1">
    <property type="nucleotide sequence ID" value="NZ_AP022591.1"/>
</dbReference>
<dbReference type="KEGG" id="mcee:MCEL_20900"/>